<evidence type="ECO:0000256" key="3">
    <source>
        <dbReference type="ARBA" id="ARBA00011738"/>
    </source>
</evidence>
<dbReference type="InterPro" id="IPR004839">
    <property type="entry name" value="Aminotransferase_I/II_large"/>
</dbReference>
<keyword evidence="9" id="KW-1185">Reference proteome</keyword>
<sequence length="387" mass="41336">MKPSAIREILKVTAAPDVISFAGGLPAPELFPVEAVARSAQAVLLSADGPASLQYGVTEGHLPLRQWVAAHLAETVSLSVTPDDIVITHGSQQALDLIAKVLLDPGDLVVTENPAYLGALQVFQAYEAHAVGLASDAHGLQPTALRAFLESSPVRPKLLYLIPNYQNPTGVSLTAARRAEIVRIAAHFGVPVLEDDPYGALRFSGEAQPALGTFPGARDCLYLGTSSKILAPGLRVAWLAVTDAGLREKITSAKQAADLQTSSFTQRLVHHYVSQPGALSAHVETLRSVYARRRDLMLAALERELPAGCTWTKPDGGLFLWVTLPASIDTTALLQIAAREKIAFVPGAPFWVGEPVRNTLRLNFSNSTEERIETGMARLGAVIRAAL</sequence>
<dbReference type="InterPro" id="IPR015421">
    <property type="entry name" value="PyrdxlP-dep_Trfase_major"/>
</dbReference>
<keyword evidence="5 8" id="KW-0808">Transferase</keyword>
<keyword evidence="4 8" id="KW-0032">Aminotransferase</keyword>
<dbReference type="GO" id="GO:0008483">
    <property type="term" value="F:transaminase activity"/>
    <property type="evidence" value="ECO:0007669"/>
    <property type="project" value="UniProtKB-KW"/>
</dbReference>
<dbReference type="Proteomes" id="UP000315648">
    <property type="component" value="Unassembled WGS sequence"/>
</dbReference>
<evidence type="ECO:0000313" key="8">
    <source>
        <dbReference type="EMBL" id="TSJ79758.1"/>
    </source>
</evidence>
<dbReference type="InterPro" id="IPR015424">
    <property type="entry name" value="PyrdxlP-dep_Trfase"/>
</dbReference>
<name>A0A556QSZ2_9BACT</name>
<feature type="domain" description="Aminotransferase class I/classII large" evidence="7">
    <location>
        <begin position="30"/>
        <end position="379"/>
    </location>
</feature>
<evidence type="ECO:0000256" key="1">
    <source>
        <dbReference type="ARBA" id="ARBA00001933"/>
    </source>
</evidence>
<dbReference type="Pfam" id="PF00155">
    <property type="entry name" value="Aminotran_1_2"/>
    <property type="match status" value="1"/>
</dbReference>
<comment type="caution">
    <text evidence="8">The sequence shown here is derived from an EMBL/GenBank/DDBJ whole genome shotgun (WGS) entry which is preliminary data.</text>
</comment>
<dbReference type="CDD" id="cd00609">
    <property type="entry name" value="AAT_like"/>
    <property type="match status" value="1"/>
</dbReference>
<dbReference type="Gene3D" id="3.90.1150.10">
    <property type="entry name" value="Aspartate Aminotransferase, domain 1"/>
    <property type="match status" value="1"/>
</dbReference>
<comment type="subunit">
    <text evidence="3">Homodimer.</text>
</comment>
<accession>A0A556QSZ2</accession>
<proteinExistence type="inferred from homology"/>
<protein>
    <submittedName>
        <fullName evidence="8">PLP-dependent aminotransferase family protein</fullName>
    </submittedName>
</protein>
<evidence type="ECO:0000256" key="6">
    <source>
        <dbReference type="ARBA" id="ARBA00022898"/>
    </source>
</evidence>
<gene>
    <name evidence="8" type="ORF">FPL22_09230</name>
</gene>
<dbReference type="Gene3D" id="3.40.640.10">
    <property type="entry name" value="Type I PLP-dependent aspartate aminotransferase-like (Major domain)"/>
    <property type="match status" value="1"/>
</dbReference>
<dbReference type="GO" id="GO:1901605">
    <property type="term" value="P:alpha-amino acid metabolic process"/>
    <property type="evidence" value="ECO:0007669"/>
    <property type="project" value="TreeGrafter"/>
</dbReference>
<dbReference type="PANTHER" id="PTHR42790:SF19">
    <property type="entry name" value="KYNURENINE_ALPHA-AMINOADIPATE AMINOTRANSFERASE, MITOCHONDRIAL"/>
    <property type="match status" value="1"/>
</dbReference>
<keyword evidence="6" id="KW-0663">Pyridoxal phosphate</keyword>
<evidence type="ECO:0000256" key="5">
    <source>
        <dbReference type="ARBA" id="ARBA00022679"/>
    </source>
</evidence>
<dbReference type="OrthoDB" id="9802328at2"/>
<dbReference type="FunFam" id="3.40.640.10:FF:000053">
    <property type="entry name" value="Aminotransferase, class I"/>
    <property type="match status" value="1"/>
</dbReference>
<dbReference type="InterPro" id="IPR015422">
    <property type="entry name" value="PyrdxlP-dep_Trfase_small"/>
</dbReference>
<dbReference type="InterPro" id="IPR050859">
    <property type="entry name" value="Class-I_PLP-dep_aminotransf"/>
</dbReference>
<comment type="cofactor">
    <cofactor evidence="1">
        <name>pyridoxal 5'-phosphate</name>
        <dbReference type="ChEBI" id="CHEBI:597326"/>
    </cofactor>
</comment>
<dbReference type="EMBL" id="VMBG01000001">
    <property type="protein sequence ID" value="TSJ79758.1"/>
    <property type="molecule type" value="Genomic_DNA"/>
</dbReference>
<dbReference type="GO" id="GO:0030170">
    <property type="term" value="F:pyridoxal phosphate binding"/>
    <property type="evidence" value="ECO:0007669"/>
    <property type="project" value="InterPro"/>
</dbReference>
<dbReference type="SUPFAM" id="SSF53383">
    <property type="entry name" value="PLP-dependent transferases"/>
    <property type="match status" value="1"/>
</dbReference>
<evidence type="ECO:0000313" key="9">
    <source>
        <dbReference type="Proteomes" id="UP000315648"/>
    </source>
</evidence>
<evidence type="ECO:0000259" key="7">
    <source>
        <dbReference type="Pfam" id="PF00155"/>
    </source>
</evidence>
<evidence type="ECO:0000256" key="2">
    <source>
        <dbReference type="ARBA" id="ARBA00007441"/>
    </source>
</evidence>
<dbReference type="AlphaFoldDB" id="A0A556QSZ2"/>
<organism evidence="8 9">
    <name type="scientific">Rariglobus hedericola</name>
    <dbReference type="NCBI Taxonomy" id="2597822"/>
    <lineage>
        <taxon>Bacteria</taxon>
        <taxon>Pseudomonadati</taxon>
        <taxon>Verrucomicrobiota</taxon>
        <taxon>Opitutia</taxon>
        <taxon>Opitutales</taxon>
        <taxon>Opitutaceae</taxon>
        <taxon>Rariglobus</taxon>
    </lineage>
</organism>
<evidence type="ECO:0000256" key="4">
    <source>
        <dbReference type="ARBA" id="ARBA00022576"/>
    </source>
</evidence>
<comment type="similarity">
    <text evidence="2">Belongs to the class-I pyridoxal-phosphate-dependent aminotransferase family.</text>
</comment>
<dbReference type="PANTHER" id="PTHR42790">
    <property type="entry name" value="AMINOTRANSFERASE"/>
    <property type="match status" value="1"/>
</dbReference>
<reference evidence="8 9" key="1">
    <citation type="submission" date="2019-07" db="EMBL/GenBank/DDBJ databases">
        <title>Description of 53C-WASEF.</title>
        <authorList>
            <person name="Pitt A."/>
            <person name="Hahn M.W."/>
        </authorList>
    </citation>
    <scope>NUCLEOTIDE SEQUENCE [LARGE SCALE GENOMIC DNA]</scope>
    <source>
        <strain evidence="8 9">53C-WASEF</strain>
    </source>
</reference>